<evidence type="ECO:0000313" key="4">
    <source>
        <dbReference type="Proteomes" id="UP000051439"/>
    </source>
</evidence>
<evidence type="ECO:0000256" key="1">
    <source>
        <dbReference type="SAM" id="Phobius"/>
    </source>
</evidence>
<accession>A0A0R1NUQ0</accession>
<comment type="caution">
    <text evidence="3">The sequence shown here is derived from an EMBL/GenBank/DDBJ whole genome shotgun (WGS) entry which is preliminary data.</text>
</comment>
<keyword evidence="1" id="KW-0472">Membrane</keyword>
<dbReference type="PATRIC" id="fig|1423766.4.peg.125"/>
<dbReference type="RefSeq" id="WP_008856775.1">
    <property type="nucleotide sequence ID" value="NZ_AZEB01000001.1"/>
</dbReference>
<evidence type="ECO:0000259" key="2">
    <source>
        <dbReference type="Pfam" id="PF17881"/>
    </source>
</evidence>
<keyword evidence="4" id="KW-1185">Reference proteome</keyword>
<dbReference type="SUPFAM" id="SSF54403">
    <property type="entry name" value="Cystatin/monellin"/>
    <property type="match status" value="2"/>
</dbReference>
<keyword evidence="1" id="KW-1133">Transmembrane helix</keyword>
<organism evidence="3 4">
    <name type="scientific">Lentilactobacillus kisonensis DSM 19906 = JCM 15041</name>
    <dbReference type="NCBI Taxonomy" id="1423766"/>
    <lineage>
        <taxon>Bacteria</taxon>
        <taxon>Bacillati</taxon>
        <taxon>Bacillota</taxon>
        <taxon>Bacilli</taxon>
        <taxon>Lactobacillales</taxon>
        <taxon>Lactobacillaceae</taxon>
        <taxon>Lentilactobacillus</taxon>
    </lineage>
</organism>
<dbReference type="Pfam" id="PF17881">
    <property type="entry name" value="TseB"/>
    <property type="match status" value="1"/>
</dbReference>
<protein>
    <recommendedName>
        <fullName evidence="2">Cell wall elongation regulator TseB-like domain-containing protein</fullName>
    </recommendedName>
</protein>
<sequence length="168" mass="19032">MQRQRRIKKQSTIKISWIITAIILVLFFTVFITFHQAEKPMNTARSQTVSMAKKYAGLTTVSSFYSSNLNKTYYSVAGKDNKGRKIYVIIAKKGGNITVINQNSGLSETEIRNVITEKKSPQKINSISLTLINSKPYWVVSYLNSDDNLCFATLNFKTGNVYKSIENI</sequence>
<dbReference type="EMBL" id="AZEB01000001">
    <property type="protein sequence ID" value="KRL23401.1"/>
    <property type="molecule type" value="Genomic_DNA"/>
</dbReference>
<dbReference type="InterPro" id="IPR041401">
    <property type="entry name" value="TseB-like_dom"/>
</dbReference>
<dbReference type="InterPro" id="IPR046350">
    <property type="entry name" value="Cystatin_sf"/>
</dbReference>
<dbReference type="Proteomes" id="UP000051439">
    <property type="component" value="Unassembled WGS sequence"/>
</dbReference>
<dbReference type="AlphaFoldDB" id="A0A0R1NUQ0"/>
<reference evidence="3 4" key="1">
    <citation type="journal article" date="2015" name="Genome Announc.">
        <title>Expanding the biotechnology potential of lactobacilli through comparative genomics of 213 strains and associated genera.</title>
        <authorList>
            <person name="Sun Z."/>
            <person name="Harris H.M."/>
            <person name="McCann A."/>
            <person name="Guo C."/>
            <person name="Argimon S."/>
            <person name="Zhang W."/>
            <person name="Yang X."/>
            <person name="Jeffery I.B."/>
            <person name="Cooney J.C."/>
            <person name="Kagawa T.F."/>
            <person name="Liu W."/>
            <person name="Song Y."/>
            <person name="Salvetti E."/>
            <person name="Wrobel A."/>
            <person name="Rasinkangas P."/>
            <person name="Parkhill J."/>
            <person name="Rea M.C."/>
            <person name="O'Sullivan O."/>
            <person name="Ritari J."/>
            <person name="Douillard F.P."/>
            <person name="Paul Ross R."/>
            <person name="Yang R."/>
            <person name="Briner A.E."/>
            <person name="Felis G.E."/>
            <person name="de Vos W.M."/>
            <person name="Barrangou R."/>
            <person name="Klaenhammer T.R."/>
            <person name="Caufield P.W."/>
            <person name="Cui Y."/>
            <person name="Zhang H."/>
            <person name="O'Toole P.W."/>
        </authorList>
    </citation>
    <scope>NUCLEOTIDE SEQUENCE [LARGE SCALE GENOMIC DNA]</scope>
    <source>
        <strain evidence="3 4">DSM 19906</strain>
    </source>
</reference>
<evidence type="ECO:0000313" key="3">
    <source>
        <dbReference type="EMBL" id="KRL23401.1"/>
    </source>
</evidence>
<keyword evidence="1" id="KW-0812">Transmembrane</keyword>
<name>A0A0R1NUQ0_9LACO</name>
<feature type="transmembrane region" description="Helical" evidence="1">
    <location>
        <begin position="12"/>
        <end position="34"/>
    </location>
</feature>
<feature type="domain" description="Cell wall elongation regulator TseB-like" evidence="2">
    <location>
        <begin position="47"/>
        <end position="90"/>
    </location>
</feature>
<proteinExistence type="predicted"/>
<gene>
    <name evidence="3" type="ORF">FC98_GL000127</name>
</gene>
<dbReference type="Gene3D" id="3.10.450.40">
    <property type="match status" value="2"/>
</dbReference>